<name>A0A8D8UIL3_9HEMI</name>
<dbReference type="EMBL" id="HBUF01344501">
    <property type="protein sequence ID" value="CAG6707815.1"/>
    <property type="molecule type" value="Transcribed_RNA"/>
</dbReference>
<dbReference type="EMBL" id="HBUF01344500">
    <property type="protein sequence ID" value="CAG6707813.1"/>
    <property type="molecule type" value="Transcribed_RNA"/>
</dbReference>
<dbReference type="EMBL" id="HBUF01344503">
    <property type="protein sequence ID" value="CAG6707819.1"/>
    <property type="molecule type" value="Transcribed_RNA"/>
</dbReference>
<feature type="transmembrane region" description="Helical" evidence="1">
    <location>
        <begin position="68"/>
        <end position="90"/>
    </location>
</feature>
<dbReference type="EMBL" id="HBUF01344502">
    <property type="protein sequence ID" value="CAG6707817.1"/>
    <property type="molecule type" value="Transcribed_RNA"/>
</dbReference>
<dbReference type="EMBL" id="HBUF01344504">
    <property type="protein sequence ID" value="CAG6707821.1"/>
    <property type="molecule type" value="Transcribed_RNA"/>
</dbReference>
<accession>A0A8D8UIL3</accession>
<keyword evidence="1" id="KW-0812">Transmembrane</keyword>
<reference evidence="2" key="1">
    <citation type="submission" date="2021-05" db="EMBL/GenBank/DDBJ databases">
        <authorList>
            <person name="Alioto T."/>
            <person name="Alioto T."/>
            <person name="Gomez Garrido J."/>
        </authorList>
    </citation>
    <scope>NUCLEOTIDE SEQUENCE</scope>
</reference>
<sequence length="117" mass="12670">MFMSHVTYESGFAFALLVAVQTVNVCCSCCGGYGVLSGSMRLTYMGIDILSSSSSNTPKITKWTFPGVGVFLFVSLKSFFSSLFEVFFVFSHDSGFGFFTPCCPVGRQLSPLSGVYV</sequence>
<feature type="transmembrane region" description="Helical" evidence="1">
    <location>
        <begin position="12"/>
        <end position="36"/>
    </location>
</feature>
<keyword evidence="1" id="KW-1133">Transmembrane helix</keyword>
<dbReference type="AlphaFoldDB" id="A0A8D8UIL3"/>
<organism evidence="2">
    <name type="scientific">Cacopsylla melanoneura</name>
    <dbReference type="NCBI Taxonomy" id="428564"/>
    <lineage>
        <taxon>Eukaryota</taxon>
        <taxon>Metazoa</taxon>
        <taxon>Ecdysozoa</taxon>
        <taxon>Arthropoda</taxon>
        <taxon>Hexapoda</taxon>
        <taxon>Insecta</taxon>
        <taxon>Pterygota</taxon>
        <taxon>Neoptera</taxon>
        <taxon>Paraneoptera</taxon>
        <taxon>Hemiptera</taxon>
        <taxon>Sternorrhyncha</taxon>
        <taxon>Psylloidea</taxon>
        <taxon>Psyllidae</taxon>
        <taxon>Psyllinae</taxon>
        <taxon>Cacopsylla</taxon>
    </lineage>
</organism>
<keyword evidence="1" id="KW-0472">Membrane</keyword>
<proteinExistence type="predicted"/>
<evidence type="ECO:0000256" key="1">
    <source>
        <dbReference type="SAM" id="Phobius"/>
    </source>
</evidence>
<protein>
    <submittedName>
        <fullName evidence="2">Uncharacterized protein</fullName>
    </submittedName>
</protein>
<evidence type="ECO:0000313" key="2">
    <source>
        <dbReference type="EMBL" id="CAG6707815.1"/>
    </source>
</evidence>